<dbReference type="Pfam" id="PF02637">
    <property type="entry name" value="GatB_Yqey"/>
    <property type="match status" value="1"/>
</dbReference>
<dbReference type="SUPFAM" id="SSF89095">
    <property type="entry name" value="GatB/YqeY motif"/>
    <property type="match status" value="1"/>
</dbReference>
<accession>A0AAN6IRV6</accession>
<dbReference type="InterPro" id="IPR017959">
    <property type="entry name" value="Asn/Gln-tRNA_amidoTrfase_suB/E"/>
</dbReference>
<comment type="subcellular location">
    <subcellularLocation>
        <location evidence="7">Mitochondrion</location>
    </subcellularLocation>
</comment>
<dbReference type="AlphaFoldDB" id="A0AAN6IRV6"/>
<dbReference type="InterPro" id="IPR004413">
    <property type="entry name" value="GatB"/>
</dbReference>
<dbReference type="InterPro" id="IPR017958">
    <property type="entry name" value="Gln-tRNA_amidoTrfase_suB_CS"/>
</dbReference>
<evidence type="ECO:0000313" key="10">
    <source>
        <dbReference type="Proteomes" id="UP001161757"/>
    </source>
</evidence>
<name>A0AAN6IRV6_EXODE</name>
<gene>
    <name evidence="9" type="ORF">HRR80_006796</name>
</gene>
<dbReference type="InterPro" id="IPR006075">
    <property type="entry name" value="Asn/Gln-tRNA_Trfase_suB/E_cat"/>
</dbReference>
<sequence>MQQRWMSRTLHHCSRWRGATWSRRDGSILQSQRLFRPWARQFHYSNLLWKDDNAPLRKELKDAAKAARKASVTLPHESPDILPVWELTVGIEIHAQLNAARKLFSSADTYPTTVPNSSISAFDIALPGSLPVFQPAVILPALRAAVALQCTVQTRSTFDRKHYFYHDQPAGYQITQYYNPFAVRGHVLLTEEDGLEPGRQVEVNIKQVQLEQDTARSQEEDGTTTLIDFNRCGQALIEIISLPDIHSPREAAAYVRKVQSMLYAVDAVTTGMEQGGLRADVNVSVRRRGASNAGGLSYAGVTGLGQRTEIKNLSTFKGIEDAIKAERDRQIKILESGGVVEGETRGWSMTKPTETRRLRGKEGEIDYRYMPDADIPPLYIGADLIRYIRNTLPPLPTDLVRMLVDDYGLSDVDAKTLVTLDDGDRLTYFQEVVAELAWIDVQGTPQVELGSMAANWVLHELGSLFSTHERQWSSKAVPFDVMAEIIHRLREKQITGASAKQILKLVFNGDKRPVSQIIRQEDLAFSEMSQDEYRAIASEVVNKFPQHVKDIVEKGKMGKLQFLMGQMMRHPRRGDMRAPEVEKALRHVMSLEEGKK</sequence>
<dbReference type="GO" id="GO:0030956">
    <property type="term" value="C:glutamyl-tRNA(Gln) amidotransferase complex"/>
    <property type="evidence" value="ECO:0007669"/>
    <property type="project" value="UniProtKB-UniRule"/>
</dbReference>
<dbReference type="GO" id="GO:0070681">
    <property type="term" value="P:glutaminyl-tRNAGln biosynthesis via transamidation"/>
    <property type="evidence" value="ECO:0007669"/>
    <property type="project" value="UniProtKB-UniRule"/>
</dbReference>
<dbReference type="NCBIfam" id="NF004012">
    <property type="entry name" value="PRK05477.1-2"/>
    <property type="match status" value="1"/>
</dbReference>
<keyword evidence="7" id="KW-0496">Mitochondrion</keyword>
<dbReference type="GO" id="GO:0005524">
    <property type="term" value="F:ATP binding"/>
    <property type="evidence" value="ECO:0007669"/>
    <property type="project" value="UniProtKB-KW"/>
</dbReference>
<feature type="domain" description="Asn/Gln amidotransferase" evidence="8">
    <location>
        <begin position="427"/>
        <end position="589"/>
    </location>
</feature>
<dbReference type="GO" id="GO:0005739">
    <property type="term" value="C:mitochondrion"/>
    <property type="evidence" value="ECO:0007669"/>
    <property type="project" value="UniProtKB-SubCell"/>
</dbReference>
<dbReference type="InterPro" id="IPR003789">
    <property type="entry name" value="Asn/Gln_tRNA_amidoTrase-B-like"/>
</dbReference>
<keyword evidence="3 7" id="KW-0547">Nucleotide-binding</keyword>
<dbReference type="PANTHER" id="PTHR11659">
    <property type="entry name" value="GLUTAMYL-TRNA GLN AMIDOTRANSFERASE SUBUNIT B MITOCHONDRIAL AND PROKARYOTIC PET112-RELATED"/>
    <property type="match status" value="1"/>
</dbReference>
<keyword evidence="2 7" id="KW-0436">Ligase</keyword>
<evidence type="ECO:0000256" key="4">
    <source>
        <dbReference type="ARBA" id="ARBA00022840"/>
    </source>
</evidence>
<evidence type="ECO:0000256" key="6">
    <source>
        <dbReference type="ARBA" id="ARBA00047913"/>
    </source>
</evidence>
<dbReference type="EC" id="6.3.5.-" evidence="7"/>
<comment type="function">
    <text evidence="7">Allows the formation of correctly charged Gln-tRNA(Gln) through the transamidation of misacylated Glu-tRNA(Gln) in the mitochondria. The reaction takes place in the presence of glutamine and ATP through an activated gamma-phospho-Glu-tRNA(Gln).</text>
</comment>
<dbReference type="PROSITE" id="PS01234">
    <property type="entry name" value="GATB"/>
    <property type="match status" value="1"/>
</dbReference>
<evidence type="ECO:0000259" key="8">
    <source>
        <dbReference type="SMART" id="SM00845"/>
    </source>
</evidence>
<dbReference type="HAMAP" id="MF_00121">
    <property type="entry name" value="GatB"/>
    <property type="match status" value="1"/>
</dbReference>
<comment type="catalytic activity">
    <reaction evidence="6 7">
        <text>L-glutamyl-tRNA(Gln) + L-glutamine + ATP + H2O = L-glutaminyl-tRNA(Gln) + L-glutamate + ADP + phosphate + H(+)</text>
        <dbReference type="Rhea" id="RHEA:17521"/>
        <dbReference type="Rhea" id="RHEA-COMP:9681"/>
        <dbReference type="Rhea" id="RHEA-COMP:9684"/>
        <dbReference type="ChEBI" id="CHEBI:15377"/>
        <dbReference type="ChEBI" id="CHEBI:15378"/>
        <dbReference type="ChEBI" id="CHEBI:29985"/>
        <dbReference type="ChEBI" id="CHEBI:30616"/>
        <dbReference type="ChEBI" id="CHEBI:43474"/>
        <dbReference type="ChEBI" id="CHEBI:58359"/>
        <dbReference type="ChEBI" id="CHEBI:78520"/>
        <dbReference type="ChEBI" id="CHEBI:78521"/>
        <dbReference type="ChEBI" id="CHEBI:456216"/>
    </reaction>
</comment>
<evidence type="ECO:0000313" key="9">
    <source>
        <dbReference type="EMBL" id="KAJ8989069.1"/>
    </source>
</evidence>
<organism evidence="9 10">
    <name type="scientific">Exophiala dermatitidis</name>
    <name type="common">Black yeast-like fungus</name>
    <name type="synonym">Wangiella dermatitidis</name>
    <dbReference type="NCBI Taxonomy" id="5970"/>
    <lineage>
        <taxon>Eukaryota</taxon>
        <taxon>Fungi</taxon>
        <taxon>Dikarya</taxon>
        <taxon>Ascomycota</taxon>
        <taxon>Pezizomycotina</taxon>
        <taxon>Eurotiomycetes</taxon>
        <taxon>Chaetothyriomycetidae</taxon>
        <taxon>Chaetothyriales</taxon>
        <taxon>Herpotrichiellaceae</taxon>
        <taxon>Exophiala</taxon>
    </lineage>
</organism>
<evidence type="ECO:0000256" key="7">
    <source>
        <dbReference type="HAMAP-Rule" id="MF_03147"/>
    </source>
</evidence>
<dbReference type="NCBIfam" id="TIGR00133">
    <property type="entry name" value="gatB"/>
    <property type="match status" value="1"/>
</dbReference>
<keyword evidence="4 7" id="KW-0067">ATP-binding</keyword>
<dbReference type="EMBL" id="JAJGCB010000015">
    <property type="protein sequence ID" value="KAJ8989069.1"/>
    <property type="molecule type" value="Genomic_DNA"/>
</dbReference>
<dbReference type="SUPFAM" id="SSF55931">
    <property type="entry name" value="Glutamine synthetase/guanido kinase"/>
    <property type="match status" value="1"/>
</dbReference>
<evidence type="ECO:0000256" key="3">
    <source>
        <dbReference type="ARBA" id="ARBA00022741"/>
    </source>
</evidence>
<dbReference type="Pfam" id="PF02934">
    <property type="entry name" value="GatB_N"/>
    <property type="match status" value="1"/>
</dbReference>
<comment type="subunit">
    <text evidence="7">Subunit of the heterotrimeric GatCAB amidotransferase (AdT) complex, composed of A, B and C subunits.</text>
</comment>
<dbReference type="Proteomes" id="UP001161757">
    <property type="component" value="Unassembled WGS sequence"/>
</dbReference>
<dbReference type="GO" id="GO:0050567">
    <property type="term" value="F:glutaminyl-tRNA synthase (glutamine-hydrolyzing) activity"/>
    <property type="evidence" value="ECO:0007669"/>
    <property type="project" value="UniProtKB-UniRule"/>
</dbReference>
<dbReference type="InterPro" id="IPR014746">
    <property type="entry name" value="Gln_synth/guanido_kin_cat_dom"/>
</dbReference>
<keyword evidence="5 7" id="KW-0648">Protein biosynthesis</keyword>
<protein>
    <recommendedName>
        <fullName evidence="7">Glutamyl-tRNA(Gln) amidotransferase subunit B, mitochondrial</fullName>
        <shortName evidence="7">Glu-AdT subunit B</shortName>
        <ecNumber evidence="7">6.3.5.-</ecNumber>
    </recommendedName>
</protein>
<dbReference type="PANTHER" id="PTHR11659:SF0">
    <property type="entry name" value="GLUTAMYL-TRNA(GLN) AMIDOTRANSFERASE SUBUNIT B, MITOCHONDRIAL"/>
    <property type="match status" value="1"/>
</dbReference>
<dbReference type="GO" id="GO:0032543">
    <property type="term" value="P:mitochondrial translation"/>
    <property type="evidence" value="ECO:0007669"/>
    <property type="project" value="UniProtKB-UniRule"/>
</dbReference>
<dbReference type="SMART" id="SM00845">
    <property type="entry name" value="GatB_Yqey"/>
    <property type="match status" value="1"/>
</dbReference>
<evidence type="ECO:0000256" key="2">
    <source>
        <dbReference type="ARBA" id="ARBA00022598"/>
    </source>
</evidence>
<evidence type="ECO:0000256" key="5">
    <source>
        <dbReference type="ARBA" id="ARBA00022917"/>
    </source>
</evidence>
<evidence type="ECO:0000256" key="1">
    <source>
        <dbReference type="ARBA" id="ARBA00005306"/>
    </source>
</evidence>
<proteinExistence type="inferred from homology"/>
<dbReference type="InterPro" id="IPR018027">
    <property type="entry name" value="Asn/Gln_amidotransferase"/>
</dbReference>
<comment type="similarity">
    <text evidence="1 7">Belongs to the GatB/GatE family. GatB subfamily.</text>
</comment>
<comment type="caution">
    <text evidence="9">The sequence shown here is derived from an EMBL/GenBank/DDBJ whole genome shotgun (WGS) entry which is preliminary data.</text>
</comment>
<reference evidence="9" key="1">
    <citation type="submission" date="2023-01" db="EMBL/GenBank/DDBJ databases">
        <title>Exophiala dermititidis isolated from Cystic Fibrosis Patient.</title>
        <authorList>
            <person name="Kurbessoian T."/>
            <person name="Crocker A."/>
            <person name="Murante D."/>
            <person name="Hogan D.A."/>
            <person name="Stajich J.E."/>
        </authorList>
    </citation>
    <scope>NUCLEOTIDE SEQUENCE</scope>
    <source>
        <strain evidence="9">Ex8</strain>
    </source>
</reference>